<feature type="region of interest" description="Disordered" evidence="1">
    <location>
        <begin position="422"/>
        <end position="445"/>
    </location>
</feature>
<evidence type="ECO:0000256" key="1">
    <source>
        <dbReference type="SAM" id="MobiDB-lite"/>
    </source>
</evidence>
<dbReference type="AlphaFoldDB" id="A0A9D2HC23"/>
<evidence type="ECO:0000313" key="5">
    <source>
        <dbReference type="Proteomes" id="UP000824223"/>
    </source>
</evidence>
<feature type="domain" description="Glycosyltransferase subfamily 4-like N-terminal" evidence="3">
    <location>
        <begin position="14"/>
        <end position="206"/>
    </location>
</feature>
<comment type="caution">
    <text evidence="4">The sequence shown here is derived from an EMBL/GenBank/DDBJ whole genome shotgun (WGS) entry which is preliminary data.</text>
</comment>
<evidence type="ECO:0000259" key="3">
    <source>
        <dbReference type="Pfam" id="PF13439"/>
    </source>
</evidence>
<organism evidence="4 5">
    <name type="scientific">Candidatus Mediterraneibacter pullicola</name>
    <dbReference type="NCBI Taxonomy" id="2838682"/>
    <lineage>
        <taxon>Bacteria</taxon>
        <taxon>Bacillati</taxon>
        <taxon>Bacillota</taxon>
        <taxon>Clostridia</taxon>
        <taxon>Lachnospirales</taxon>
        <taxon>Lachnospiraceae</taxon>
        <taxon>Mediterraneibacter</taxon>
    </lineage>
</organism>
<keyword evidence="4" id="KW-0328">Glycosyltransferase</keyword>
<evidence type="ECO:0000259" key="2">
    <source>
        <dbReference type="Pfam" id="PF00534"/>
    </source>
</evidence>
<dbReference type="EMBL" id="DXAK01000043">
    <property type="protein sequence ID" value="HJA07010.1"/>
    <property type="molecule type" value="Genomic_DNA"/>
</dbReference>
<gene>
    <name evidence="4" type="ORF">H9798_07720</name>
</gene>
<dbReference type="InterPro" id="IPR001296">
    <property type="entry name" value="Glyco_trans_1"/>
</dbReference>
<dbReference type="Gene3D" id="3.40.50.2000">
    <property type="entry name" value="Glycogen Phosphorylase B"/>
    <property type="match status" value="2"/>
</dbReference>
<dbReference type="Pfam" id="PF13439">
    <property type="entry name" value="Glyco_transf_4"/>
    <property type="match status" value="1"/>
</dbReference>
<feature type="compositionally biased region" description="Basic and acidic residues" evidence="1">
    <location>
        <begin position="422"/>
        <end position="438"/>
    </location>
</feature>
<dbReference type="PANTHER" id="PTHR45947:SF3">
    <property type="entry name" value="SULFOQUINOVOSYL TRANSFERASE SQD2"/>
    <property type="match status" value="1"/>
</dbReference>
<protein>
    <submittedName>
        <fullName evidence="4">Glycosyltransferase</fullName>
        <ecNumber evidence="4">2.4.-.-</ecNumber>
    </submittedName>
</protein>
<proteinExistence type="predicted"/>
<feature type="domain" description="Glycosyl transferase family 1" evidence="2">
    <location>
        <begin position="217"/>
        <end position="380"/>
    </location>
</feature>
<dbReference type="SUPFAM" id="SSF53756">
    <property type="entry name" value="UDP-Glycosyltransferase/glycogen phosphorylase"/>
    <property type="match status" value="1"/>
</dbReference>
<accession>A0A9D2HC23</accession>
<dbReference type="PANTHER" id="PTHR45947">
    <property type="entry name" value="SULFOQUINOVOSYL TRANSFERASE SQD2"/>
    <property type="match status" value="1"/>
</dbReference>
<evidence type="ECO:0000313" key="4">
    <source>
        <dbReference type="EMBL" id="HJA07010.1"/>
    </source>
</evidence>
<dbReference type="InterPro" id="IPR028098">
    <property type="entry name" value="Glyco_trans_4-like_N"/>
</dbReference>
<dbReference type="InterPro" id="IPR050194">
    <property type="entry name" value="Glycosyltransferase_grp1"/>
</dbReference>
<name>A0A9D2HC23_9FIRM</name>
<keyword evidence="4" id="KW-0808">Transferase</keyword>
<dbReference type="EC" id="2.4.-.-" evidence="4"/>
<dbReference type="Proteomes" id="UP000824223">
    <property type="component" value="Unassembled WGS sequence"/>
</dbReference>
<sequence length="445" mass="50486">MKIAMLTNNYRPFVGGVPVSVERQAQELVKLGHEVTVFAPIYGDTKEERQDVIRADADAPERVVRYRTRRKKMGNGMVYPAVFPTEIMRVFANEIFDVIHVHHPMFAGPLGVRLGKKYNVPVIFTCHTRYEDYLHYIPALKTDEHSPAYKRKAVRWIQEKVVPAYIRWFSNQCDLVLAPSAGMRQILRGYGMASRSAVFPTGLEDEFFKRNDIRAAEIRREYGKGKRHLLVTVSRLEREKNYGFLLRGIADIRRRVGDSFHVLIIGDGSQRSELKVRASLLGIQDMVTFLGNVPNEEVKDYLNAADLFLFASTSETQGIVLAEAFAAGKPVVGVRAVGTDDIIEDGVNGFLTEEDEEMWACRAAELLESEDQLNKMGRAALASAENYRASTLAIYEEMLYNQCVGQKRTALTRTTVILERSRERKEERGYAAEKEQSEHPAMVIQ</sequence>
<reference evidence="4" key="2">
    <citation type="submission" date="2021-04" db="EMBL/GenBank/DDBJ databases">
        <authorList>
            <person name="Gilroy R."/>
        </authorList>
    </citation>
    <scope>NUCLEOTIDE SEQUENCE</scope>
    <source>
        <strain evidence="4">ChiSjej2B20-11307</strain>
    </source>
</reference>
<dbReference type="Pfam" id="PF00534">
    <property type="entry name" value="Glycos_transf_1"/>
    <property type="match status" value="1"/>
</dbReference>
<reference evidence="4" key="1">
    <citation type="journal article" date="2021" name="PeerJ">
        <title>Extensive microbial diversity within the chicken gut microbiome revealed by metagenomics and culture.</title>
        <authorList>
            <person name="Gilroy R."/>
            <person name="Ravi A."/>
            <person name="Getino M."/>
            <person name="Pursley I."/>
            <person name="Horton D.L."/>
            <person name="Alikhan N.F."/>
            <person name="Baker D."/>
            <person name="Gharbi K."/>
            <person name="Hall N."/>
            <person name="Watson M."/>
            <person name="Adriaenssens E.M."/>
            <person name="Foster-Nyarko E."/>
            <person name="Jarju S."/>
            <person name="Secka A."/>
            <person name="Antonio M."/>
            <person name="Oren A."/>
            <person name="Chaudhuri R.R."/>
            <person name="La Ragione R."/>
            <person name="Hildebrand F."/>
            <person name="Pallen M.J."/>
        </authorList>
    </citation>
    <scope>NUCLEOTIDE SEQUENCE</scope>
    <source>
        <strain evidence="4">ChiSjej2B20-11307</strain>
    </source>
</reference>
<dbReference type="GO" id="GO:0016757">
    <property type="term" value="F:glycosyltransferase activity"/>
    <property type="evidence" value="ECO:0007669"/>
    <property type="project" value="UniProtKB-KW"/>
</dbReference>